<feature type="transmembrane region" description="Helical" evidence="1">
    <location>
        <begin position="146"/>
        <end position="168"/>
    </location>
</feature>
<keyword evidence="1" id="KW-0812">Transmembrane</keyword>
<dbReference type="Proteomes" id="UP000176420">
    <property type="component" value="Unassembled WGS sequence"/>
</dbReference>
<comment type="caution">
    <text evidence="2">The sequence shown here is derived from an EMBL/GenBank/DDBJ whole genome shotgun (WGS) entry which is preliminary data.</text>
</comment>
<dbReference type="PANTHER" id="PTHR39650:SF1">
    <property type="entry name" value="CDP-ARCHAEOL SYNTHASE"/>
    <property type="match status" value="1"/>
</dbReference>
<evidence type="ECO:0008006" key="4">
    <source>
        <dbReference type="Google" id="ProtNLM"/>
    </source>
</evidence>
<proteinExistence type="predicted"/>
<feature type="transmembrane region" description="Helical" evidence="1">
    <location>
        <begin position="38"/>
        <end position="62"/>
    </location>
</feature>
<accession>A0A1G2B9Q7</accession>
<dbReference type="InterPro" id="IPR032690">
    <property type="entry name" value="CarS"/>
</dbReference>
<protein>
    <recommendedName>
        <fullName evidence="4">CDP-2,3-bis-(O-geranylgeranyl)-sn-glycerol synthase</fullName>
    </recommendedName>
</protein>
<dbReference type="PANTHER" id="PTHR39650">
    <property type="entry name" value="CDP-ARCHAEOL SYNTHASE"/>
    <property type="match status" value="1"/>
</dbReference>
<sequence>MAPVIFKNRLKFLAIPLDFGKKWHGQELLGSHKTWRGLIVGTVVGGLVFLLQFFLACGYDIFRDGRDLNLIYHDFWPFAPPGIFELPYLFGFGMGFTALLGDAVKSFFKRRIKIAPGKIWFPFDQLDFLIASALFASFFVRFSPLMWLYIIIIGPILHIIINRLAFWLKLKNTPW</sequence>
<name>A0A1G2B9Q7_9BACT</name>
<organism evidence="2 3">
    <name type="scientific">Candidatus Kerfeldbacteria bacterium RIFOXYB2_FULL_38_14</name>
    <dbReference type="NCBI Taxonomy" id="1798547"/>
    <lineage>
        <taxon>Bacteria</taxon>
        <taxon>Candidatus Kerfeldiibacteriota</taxon>
    </lineage>
</organism>
<reference evidence="2 3" key="1">
    <citation type="journal article" date="2016" name="Nat. Commun.">
        <title>Thousands of microbial genomes shed light on interconnected biogeochemical processes in an aquifer system.</title>
        <authorList>
            <person name="Anantharaman K."/>
            <person name="Brown C.T."/>
            <person name="Hug L.A."/>
            <person name="Sharon I."/>
            <person name="Castelle C.J."/>
            <person name="Probst A.J."/>
            <person name="Thomas B.C."/>
            <person name="Singh A."/>
            <person name="Wilkins M.J."/>
            <person name="Karaoz U."/>
            <person name="Brodie E.L."/>
            <person name="Williams K.H."/>
            <person name="Hubbard S.S."/>
            <person name="Banfield J.F."/>
        </authorList>
    </citation>
    <scope>NUCLEOTIDE SEQUENCE [LARGE SCALE GENOMIC DNA]</scope>
</reference>
<feature type="transmembrane region" description="Helical" evidence="1">
    <location>
        <begin position="121"/>
        <end position="140"/>
    </location>
</feature>
<keyword evidence="1" id="KW-0472">Membrane</keyword>
<dbReference type="AlphaFoldDB" id="A0A1G2B9Q7"/>
<evidence type="ECO:0000313" key="2">
    <source>
        <dbReference type="EMBL" id="OGY85745.1"/>
    </source>
</evidence>
<evidence type="ECO:0000256" key="1">
    <source>
        <dbReference type="SAM" id="Phobius"/>
    </source>
</evidence>
<evidence type="ECO:0000313" key="3">
    <source>
        <dbReference type="Proteomes" id="UP000176420"/>
    </source>
</evidence>
<dbReference type="EMBL" id="MHKI01000028">
    <property type="protein sequence ID" value="OGY85745.1"/>
    <property type="molecule type" value="Genomic_DNA"/>
</dbReference>
<feature type="transmembrane region" description="Helical" evidence="1">
    <location>
        <begin position="82"/>
        <end position="100"/>
    </location>
</feature>
<keyword evidence="1" id="KW-1133">Transmembrane helix</keyword>
<dbReference type="Pfam" id="PF01864">
    <property type="entry name" value="CarS-like"/>
    <property type="match status" value="1"/>
</dbReference>
<gene>
    <name evidence="2" type="ORF">A2319_00695</name>
</gene>